<dbReference type="Proteomes" id="UP000789524">
    <property type="component" value="Unassembled WGS sequence"/>
</dbReference>
<proteinExistence type="predicted"/>
<organism evidence="2 3">
    <name type="scientific">Danaus chrysippus</name>
    <name type="common">African queen</name>
    <dbReference type="NCBI Taxonomy" id="151541"/>
    <lineage>
        <taxon>Eukaryota</taxon>
        <taxon>Metazoa</taxon>
        <taxon>Ecdysozoa</taxon>
        <taxon>Arthropoda</taxon>
        <taxon>Hexapoda</taxon>
        <taxon>Insecta</taxon>
        <taxon>Pterygota</taxon>
        <taxon>Neoptera</taxon>
        <taxon>Endopterygota</taxon>
        <taxon>Lepidoptera</taxon>
        <taxon>Glossata</taxon>
        <taxon>Ditrysia</taxon>
        <taxon>Papilionoidea</taxon>
        <taxon>Nymphalidae</taxon>
        <taxon>Danainae</taxon>
        <taxon>Danaini</taxon>
        <taxon>Danaina</taxon>
        <taxon>Danaus</taxon>
        <taxon>Anosia</taxon>
    </lineage>
</organism>
<keyword evidence="3" id="KW-1185">Reference proteome</keyword>
<evidence type="ECO:0000313" key="2">
    <source>
        <dbReference type="EMBL" id="CAG9582939.1"/>
    </source>
</evidence>
<dbReference type="AlphaFoldDB" id="A0A8J2R5S8"/>
<protein>
    <submittedName>
        <fullName evidence="2">(African queen) hypothetical protein</fullName>
    </submittedName>
</protein>
<evidence type="ECO:0000256" key="1">
    <source>
        <dbReference type="SAM" id="MobiDB-lite"/>
    </source>
</evidence>
<gene>
    <name evidence="2" type="ORF">DCHRY22_LOCUS14428</name>
</gene>
<feature type="region of interest" description="Disordered" evidence="1">
    <location>
        <begin position="65"/>
        <end position="92"/>
    </location>
</feature>
<name>A0A8J2R5S8_9NEOP</name>
<reference evidence="2" key="1">
    <citation type="submission" date="2021-09" db="EMBL/GenBank/DDBJ databases">
        <authorList>
            <person name="Martin H S."/>
        </authorList>
    </citation>
    <scope>NUCLEOTIDE SEQUENCE</scope>
</reference>
<comment type="caution">
    <text evidence="2">The sequence shown here is derived from an EMBL/GenBank/DDBJ whole genome shotgun (WGS) entry which is preliminary data.</text>
</comment>
<evidence type="ECO:0000313" key="3">
    <source>
        <dbReference type="Proteomes" id="UP000789524"/>
    </source>
</evidence>
<accession>A0A8J2R5S8</accession>
<dbReference type="EMBL" id="CAKASE010000081">
    <property type="protein sequence ID" value="CAG9582939.1"/>
    <property type="molecule type" value="Genomic_DNA"/>
</dbReference>
<sequence>MAELLIKCYEHVKTFRNQVRRGRAGGRALYRGVGEMPQTAVTIKNDRVILKWKIDYTKITNRNTYTVTTEPRRMTDDDDDDVQHPDEDERIR</sequence>
<feature type="compositionally biased region" description="Basic and acidic residues" evidence="1">
    <location>
        <begin position="82"/>
        <end position="92"/>
    </location>
</feature>